<sequence>MQSQPLSATEFEAIEETLLKYGDDYTILNTCELDGFFTALASSPEQVDIAQWFPAIWGGQLPNWESPEDLKNVIELCTRHYNVLALQLAEDPAAFAPRFEASEHQGQTVTLAEEWCFGYLRAIAIAHWPALPAIQAALLQTIVDLAEQDTFELPEDLDVAAHQQQVADVAPAARALHDYWLSQRVSTGSCAFPHAHRPDL</sequence>
<dbReference type="NCBIfam" id="NF007704">
    <property type="entry name" value="PRK10396.1"/>
    <property type="match status" value="1"/>
</dbReference>
<dbReference type="Pfam" id="PF03695">
    <property type="entry name" value="UPF0149"/>
    <property type="match status" value="1"/>
</dbReference>
<dbReference type="EMBL" id="LLWH01000015">
    <property type="protein sequence ID" value="KQB55263.1"/>
    <property type="molecule type" value="Genomic_DNA"/>
</dbReference>
<reference evidence="1 2" key="1">
    <citation type="submission" date="2015-10" db="EMBL/GenBank/DDBJ databases">
        <title>Pseudomonas helleri sp. nov. and Pseudomonas weihenstephanensis sp. nov., isolated from raw cows milk.</title>
        <authorList>
            <person name="Von Neubeck M."/>
            <person name="Huptas C."/>
            <person name="Wenning M."/>
            <person name="Scherer S."/>
        </authorList>
    </citation>
    <scope>NUCLEOTIDE SEQUENCE [LARGE SCALE GENOMIC DNA]</scope>
    <source>
        <strain evidence="1 2">BSTT44</strain>
    </source>
</reference>
<gene>
    <name evidence="1" type="ORF">AQS70_19030</name>
</gene>
<proteinExistence type="predicted"/>
<dbReference type="InterPro" id="IPR011978">
    <property type="entry name" value="YgfB-like"/>
</dbReference>
<comment type="caution">
    <text evidence="1">The sequence shown here is derived from an EMBL/GenBank/DDBJ whole genome shotgun (WGS) entry which is preliminary data.</text>
</comment>
<dbReference type="STRING" id="1563157.AQS70_19030"/>
<keyword evidence="2" id="KW-1185">Reference proteome</keyword>
<dbReference type="NCBIfam" id="TIGR02292">
    <property type="entry name" value="ygfB_yecA"/>
    <property type="match status" value="1"/>
</dbReference>
<dbReference type="AlphaFoldDB" id="A0A0Q1CK28"/>
<evidence type="ECO:0008006" key="3">
    <source>
        <dbReference type="Google" id="ProtNLM"/>
    </source>
</evidence>
<evidence type="ECO:0000313" key="2">
    <source>
        <dbReference type="Proteomes" id="UP000050342"/>
    </source>
</evidence>
<dbReference type="OrthoDB" id="570299at2"/>
<dbReference type="Gene3D" id="1.20.120.740">
    <property type="entry name" value="YgfB uncharacterised protein family UPF0149, PF03695"/>
    <property type="match status" value="1"/>
</dbReference>
<organism evidence="1 2">
    <name type="scientific">Pseudomonas endophytica</name>
    <dbReference type="NCBI Taxonomy" id="1563157"/>
    <lineage>
        <taxon>Bacteria</taxon>
        <taxon>Pseudomonadati</taxon>
        <taxon>Pseudomonadota</taxon>
        <taxon>Gammaproteobacteria</taxon>
        <taxon>Pseudomonadales</taxon>
        <taxon>Pseudomonadaceae</taxon>
        <taxon>Pseudomonas</taxon>
    </lineage>
</organism>
<accession>A0A0Q1CK28</accession>
<name>A0A0Q1CK28_9PSED</name>
<dbReference type="Proteomes" id="UP000050342">
    <property type="component" value="Unassembled WGS sequence"/>
</dbReference>
<protein>
    <recommendedName>
        <fullName evidence="3">YecA family protein</fullName>
    </recommendedName>
</protein>
<dbReference type="SUPFAM" id="SSF101327">
    <property type="entry name" value="YgfB-like"/>
    <property type="match status" value="1"/>
</dbReference>
<evidence type="ECO:0000313" key="1">
    <source>
        <dbReference type="EMBL" id="KQB55263.1"/>
    </source>
</evidence>
<dbReference type="RefSeq" id="WP_055101358.1">
    <property type="nucleotide sequence ID" value="NZ_LLWH01000015.1"/>
</dbReference>
<dbReference type="InterPro" id="IPR036255">
    <property type="entry name" value="YgfB-like_sf"/>
</dbReference>